<dbReference type="OrthoDB" id="681218at2759"/>
<evidence type="ECO:0000256" key="7">
    <source>
        <dbReference type="SAM" id="MobiDB-lite"/>
    </source>
</evidence>
<feature type="compositionally biased region" description="Polar residues" evidence="7">
    <location>
        <begin position="709"/>
        <end position="755"/>
    </location>
</feature>
<keyword evidence="6" id="KW-0539">Nucleus</keyword>
<evidence type="ECO:0000256" key="1">
    <source>
        <dbReference type="ARBA" id="ARBA00004123"/>
    </source>
</evidence>
<dbReference type="GO" id="GO:0005819">
    <property type="term" value="C:spindle"/>
    <property type="evidence" value="ECO:0007669"/>
    <property type="project" value="UniProtKB-SubCell"/>
</dbReference>
<gene>
    <name evidence="9" type="ORF">GUJ93_ZPchr0002g24527</name>
</gene>
<evidence type="ECO:0000313" key="10">
    <source>
        <dbReference type="Proteomes" id="UP000729402"/>
    </source>
</evidence>
<comment type="similarity">
    <text evidence="3">Belongs to the INCENP family.</text>
</comment>
<proteinExistence type="inferred from homology"/>
<feature type="region of interest" description="Disordered" evidence="7">
    <location>
        <begin position="488"/>
        <end position="511"/>
    </location>
</feature>
<comment type="subcellular location">
    <subcellularLocation>
        <location evidence="2">Cytoplasm</location>
        <location evidence="2">Cytoskeleton</location>
        <location evidence="2">Spindle</location>
    </subcellularLocation>
    <subcellularLocation>
        <location evidence="1">Nucleus</location>
    </subcellularLocation>
</comment>
<dbReference type="InterPro" id="IPR005635">
    <property type="entry name" value="Inner_centromere_prot_ARK-bd"/>
</dbReference>
<feature type="region of interest" description="Disordered" evidence="7">
    <location>
        <begin position="709"/>
        <end position="758"/>
    </location>
</feature>
<dbReference type="InterPro" id="IPR050875">
    <property type="entry name" value="Troponin_I"/>
</dbReference>
<evidence type="ECO:0000313" key="9">
    <source>
        <dbReference type="EMBL" id="KAG8057125.1"/>
    </source>
</evidence>
<organism evidence="9 10">
    <name type="scientific">Zizania palustris</name>
    <name type="common">Northern wild rice</name>
    <dbReference type="NCBI Taxonomy" id="103762"/>
    <lineage>
        <taxon>Eukaryota</taxon>
        <taxon>Viridiplantae</taxon>
        <taxon>Streptophyta</taxon>
        <taxon>Embryophyta</taxon>
        <taxon>Tracheophyta</taxon>
        <taxon>Spermatophyta</taxon>
        <taxon>Magnoliopsida</taxon>
        <taxon>Liliopsida</taxon>
        <taxon>Poales</taxon>
        <taxon>Poaceae</taxon>
        <taxon>BOP clade</taxon>
        <taxon>Oryzoideae</taxon>
        <taxon>Oryzeae</taxon>
        <taxon>Zizaniinae</taxon>
        <taxon>Zizania</taxon>
    </lineage>
</organism>
<dbReference type="PANTHER" id="PTHR13738">
    <property type="entry name" value="TROPONIN I"/>
    <property type="match status" value="1"/>
</dbReference>
<sequence length="1604" mass="176839">MEELFMQVFERRDWVAAQMRQQVDSYDQSLACALLAAGHRPPQWLLPSRPGGGSQELNGRPVLSEFVFPGSRITTPAINRTIFQPPAVPSTSFRNVGIPSGYAHLGTTCASVDTNQQQEVQLKHTSVNEEFAETSAGANMFSMIQRSRSRQKNIKDRLLEEGHAANGGSSHGLQDRMEKSKLANVGLNKIIASSSSEPCGGRANNTGTATLFLGQENDLYDNKINSTEALKCSKEGGLGNGGVNLDCSPSPVLENQIVSSDNNAMVPNDCSARDLPRTHVADSVCHPLPHTHLFVEPKILQFEGVESVCMNFSGEKMRQTLECASESVHPDLAETHTLNEDPSSTGCNHIPLSVGSSSLDGVESGYLYLDSATVKQHPQCGSLDITSMHSQNEDLSPILSSELPNSMRRPLLEKDTHCIPETDSLEGPCSKVSQLLEKENIISLETNCSERPCSVGNLLIEMGTLHSIENAEKIRKLDSLSLSAKLTSQNSKPLEQQSSDSHVLPPPQSGSLQLTTQLADSSYWLPPSPGTLSEILMEQDGCDHLFHPLINDTNNQCSPYRSAASPDLLPPQIVNSDDVYQSGLSCYESQNNSNHSNGCAVEDASISTEKELSQEQSLLDRPPLEPDENFADEDTPFGHTLHTHNETLNGEGAADSVNCYSGRLIDAQEKSRDLSKAYDFSFRDIKNDSMMPNFASSISTGVVHRTERSSGTSACTGSLQQNGKDQETSPFDNAAQINANPCTTENNKQIKSSRPSVRYSLRSLKSREKINLLQSEGRSIANDKKRSAADGDQLNGGLSSKRRGLKCQSDTALSSSPHKNSLSSNHQIGTDDHVITVENLSGKSQPSGRYFLRGSGSSECMLLKSETRNAANLCKIPGASLDNKNRNSYPKRRTVVSFDNENGNSQAHLQNILDVALTTSALPSCYGTLIDNKESCTEEENPCLEDQGPNDTDLSVPHQQMALHMDNVTAQSVILDSENYSRANSITMSPSWHSDRHGDQAYAPNTLVHENISYDSSADLDRKHKSNGSKGCLLSGAAITRQEGDESANCADTMPEFERFDAPIQFDSPSVMTRTIDALCESRKLVTLSSNFSKKYDTSTTSDVHQLLSTISEKPTKCSFPDDLQQYNANNDRSMTDIFGACGLGLDNSFSMYDVMASCSSNANNRQENNDNPLTPSVEKYSLEKLSARSASSSEQMGSIPELACFRIDEDSSIEEENEYQGSLARSVGMNYSHQSPSGRKELQDITGLCQNTGSIGLACSSKLDHHITLINDHGSDKPKDNLASSAKREGKVSHSLNTRLSRTELKNRNGRYQSEANIDKQSKPSNIVANVASFIPLVKPKLQSTTAYMKKDVRVKALEAAEAAKRLEEKKQNEREVRKAAAKLERERLKQEKELKQKQEQEQKKKCEADMAAKKRHRGKEERKENERKRKCTEEARKQQKQPTEKRHTVNDENHICQKASDNKEMRNNLTEAVKVQVKPEDETTEPALAYKATKSNNEKGVSVTERPASFGSQAMTNIPNNLEESYTMSPYKDSDEEDDDDFEHEEESRRRRKFIPSWARKENLDTTLLSNQTSDPREIFAQKCSFNLSDVLLAHIPQRGCR</sequence>
<reference evidence="9" key="1">
    <citation type="journal article" date="2021" name="bioRxiv">
        <title>Whole Genome Assembly and Annotation of Northern Wild Rice, Zizania palustris L., Supports a Whole Genome Duplication in the Zizania Genus.</title>
        <authorList>
            <person name="Haas M."/>
            <person name="Kono T."/>
            <person name="Macchietto M."/>
            <person name="Millas R."/>
            <person name="McGilp L."/>
            <person name="Shao M."/>
            <person name="Duquette J."/>
            <person name="Hirsch C.N."/>
            <person name="Kimball J."/>
        </authorList>
    </citation>
    <scope>NUCLEOTIDE SEQUENCE</scope>
    <source>
        <tissue evidence="9">Fresh leaf tissue</tissue>
    </source>
</reference>
<feature type="region of interest" description="Disordered" evidence="7">
    <location>
        <begin position="1390"/>
        <end position="1559"/>
    </location>
</feature>
<evidence type="ECO:0000256" key="6">
    <source>
        <dbReference type="ARBA" id="ARBA00023242"/>
    </source>
</evidence>
<protein>
    <recommendedName>
        <fullName evidence="8">Inner centromere protein ARK-binding domain-containing protein</fullName>
    </recommendedName>
</protein>
<keyword evidence="10" id="KW-1185">Reference proteome</keyword>
<evidence type="ECO:0000259" key="8">
    <source>
        <dbReference type="Pfam" id="PF03941"/>
    </source>
</evidence>
<feature type="compositionally biased region" description="Basic and acidic residues" evidence="7">
    <location>
        <begin position="1390"/>
        <end position="1468"/>
    </location>
</feature>
<feature type="domain" description="Inner centromere protein ARK-binding" evidence="8">
    <location>
        <begin position="1535"/>
        <end position="1592"/>
    </location>
</feature>
<evidence type="ECO:0000256" key="2">
    <source>
        <dbReference type="ARBA" id="ARBA00004186"/>
    </source>
</evidence>
<keyword evidence="5" id="KW-0206">Cytoskeleton</keyword>
<name>A0A8J5RDF9_ZIZPA</name>
<feature type="compositionally biased region" description="Low complexity" evidence="7">
    <location>
        <begin position="813"/>
        <end position="826"/>
    </location>
</feature>
<dbReference type="PANTHER" id="PTHR13738:SF40">
    <property type="entry name" value="INNER CENTROMERE PROTEIN ARK-BINDING DOMAIN-CONTAINING PROTEIN"/>
    <property type="match status" value="1"/>
</dbReference>
<feature type="region of interest" description="Disordered" evidence="7">
    <location>
        <begin position="607"/>
        <end position="629"/>
    </location>
</feature>
<feature type="compositionally biased region" description="Polar residues" evidence="7">
    <location>
        <begin position="488"/>
        <end position="501"/>
    </location>
</feature>
<dbReference type="Pfam" id="PF03941">
    <property type="entry name" value="INCENP_ARK-bind"/>
    <property type="match status" value="1"/>
</dbReference>
<reference evidence="9" key="2">
    <citation type="submission" date="2021-02" db="EMBL/GenBank/DDBJ databases">
        <authorList>
            <person name="Kimball J.A."/>
            <person name="Haas M.W."/>
            <person name="Macchietto M."/>
            <person name="Kono T."/>
            <person name="Duquette J."/>
            <person name="Shao M."/>
        </authorList>
    </citation>
    <scope>NUCLEOTIDE SEQUENCE</scope>
    <source>
        <tissue evidence="9">Fresh leaf tissue</tissue>
    </source>
</reference>
<dbReference type="Proteomes" id="UP000729402">
    <property type="component" value="Unassembled WGS sequence"/>
</dbReference>
<comment type="caution">
    <text evidence="9">The sequence shown here is derived from an EMBL/GenBank/DDBJ whole genome shotgun (WGS) entry which is preliminary data.</text>
</comment>
<feature type="compositionally biased region" description="Basic and acidic residues" evidence="7">
    <location>
        <begin position="1271"/>
        <end position="1293"/>
    </location>
</feature>
<evidence type="ECO:0000256" key="3">
    <source>
        <dbReference type="ARBA" id="ARBA00010042"/>
    </source>
</evidence>
<keyword evidence="4" id="KW-0963">Cytoplasm</keyword>
<evidence type="ECO:0000256" key="5">
    <source>
        <dbReference type="ARBA" id="ARBA00023212"/>
    </source>
</evidence>
<accession>A0A8J5RDF9</accession>
<dbReference type="EMBL" id="JAAALK010000287">
    <property type="protein sequence ID" value="KAG8057125.1"/>
    <property type="molecule type" value="Genomic_DNA"/>
</dbReference>
<feature type="region of interest" description="Disordered" evidence="7">
    <location>
        <begin position="1271"/>
        <end position="1320"/>
    </location>
</feature>
<evidence type="ECO:0000256" key="4">
    <source>
        <dbReference type="ARBA" id="ARBA00022490"/>
    </source>
</evidence>
<feature type="compositionally biased region" description="Acidic residues" evidence="7">
    <location>
        <begin position="1536"/>
        <end position="1547"/>
    </location>
</feature>
<feature type="compositionally biased region" description="Polar residues" evidence="7">
    <location>
        <begin position="1512"/>
        <end position="1530"/>
    </location>
</feature>
<dbReference type="GO" id="GO:0005634">
    <property type="term" value="C:nucleus"/>
    <property type="evidence" value="ECO:0007669"/>
    <property type="project" value="UniProtKB-SubCell"/>
</dbReference>
<feature type="region of interest" description="Disordered" evidence="7">
    <location>
        <begin position="775"/>
        <end position="828"/>
    </location>
</feature>